<dbReference type="InterPro" id="IPR033891">
    <property type="entry name" value="TTC38"/>
</dbReference>
<name>A0ABS1U7J2_9PROT</name>
<reference evidence="3 4" key="1">
    <citation type="submission" date="2021-01" db="EMBL/GenBank/DDBJ databases">
        <title>Belnapia mucosa sp. nov. and Belnapia arida sp. nov., isolated from the Tabernas Desert (Almeria, Spain).</title>
        <authorList>
            <person name="Molina-Menor E."/>
            <person name="Vidal-Verdu A."/>
            <person name="Calonge A."/>
            <person name="Satari L."/>
            <person name="Pereto J."/>
            <person name="Porcar M."/>
        </authorList>
    </citation>
    <scope>NUCLEOTIDE SEQUENCE [LARGE SCALE GENOMIC DNA]</scope>
    <source>
        <strain evidence="3 4">T18</strain>
    </source>
</reference>
<proteinExistence type="predicted"/>
<keyword evidence="1" id="KW-0677">Repeat</keyword>
<dbReference type="EMBL" id="JAETWB010000015">
    <property type="protein sequence ID" value="MBL6080641.1"/>
    <property type="molecule type" value="Genomic_DNA"/>
</dbReference>
<accession>A0ABS1U7J2</accession>
<keyword evidence="4" id="KW-1185">Reference proteome</keyword>
<evidence type="ECO:0000313" key="4">
    <source>
        <dbReference type="Proteomes" id="UP000660885"/>
    </source>
</evidence>
<dbReference type="RefSeq" id="WP_202833870.1">
    <property type="nucleotide sequence ID" value="NZ_JAETWB010000015.1"/>
</dbReference>
<evidence type="ECO:0000256" key="2">
    <source>
        <dbReference type="ARBA" id="ARBA00022803"/>
    </source>
</evidence>
<sequence length="176" mass="19587">MPRDAQDHAVTVAFEEAARAFDHAVEGYLMHRANAAQRIAPVLAADPEFGMAHVLRGYLPMTAYDGAFLPRSREALAEARRHLARATPRERAPAEALSFWIDGEVGRALSTWEDILAEHPRDVLAFRMHHFVAFWSGMPERMLAGVERVLPRWSASVPGWGAVLASRAFAHEECCS</sequence>
<evidence type="ECO:0000256" key="1">
    <source>
        <dbReference type="ARBA" id="ARBA00022737"/>
    </source>
</evidence>
<keyword evidence="2" id="KW-0802">TPR repeat</keyword>
<gene>
    <name evidence="3" type="ORF">JMJ56_21720</name>
</gene>
<evidence type="ECO:0000313" key="3">
    <source>
        <dbReference type="EMBL" id="MBL6080641.1"/>
    </source>
</evidence>
<comment type="caution">
    <text evidence="3">The sequence shown here is derived from an EMBL/GenBank/DDBJ whole genome shotgun (WGS) entry which is preliminary data.</text>
</comment>
<protein>
    <submittedName>
        <fullName evidence="3">Uncharacterized protein</fullName>
    </submittedName>
</protein>
<organism evidence="3 4">
    <name type="scientific">Belnapia arida</name>
    <dbReference type="NCBI Taxonomy" id="2804533"/>
    <lineage>
        <taxon>Bacteria</taxon>
        <taxon>Pseudomonadati</taxon>
        <taxon>Pseudomonadota</taxon>
        <taxon>Alphaproteobacteria</taxon>
        <taxon>Acetobacterales</taxon>
        <taxon>Roseomonadaceae</taxon>
        <taxon>Belnapia</taxon>
    </lineage>
</organism>
<dbReference type="PANTHER" id="PTHR16263:SF4">
    <property type="entry name" value="TETRATRICOPEPTIDE REPEAT PROTEIN 38"/>
    <property type="match status" value="1"/>
</dbReference>
<dbReference type="Proteomes" id="UP000660885">
    <property type="component" value="Unassembled WGS sequence"/>
</dbReference>
<dbReference type="PANTHER" id="PTHR16263">
    <property type="entry name" value="TETRATRICOPEPTIDE REPEAT PROTEIN 38"/>
    <property type="match status" value="1"/>
</dbReference>